<dbReference type="PANTHER" id="PTHR31793">
    <property type="entry name" value="4-HYDROXYBENZOYL-COA THIOESTERASE FAMILY MEMBER"/>
    <property type="match status" value="1"/>
</dbReference>
<dbReference type="EMBL" id="JAVHJO010000002">
    <property type="protein sequence ID" value="KAK6543113.1"/>
    <property type="molecule type" value="Genomic_DNA"/>
</dbReference>
<dbReference type="Proteomes" id="UP001365542">
    <property type="component" value="Unassembled WGS sequence"/>
</dbReference>
<sequence length="152" mass="17272">MALKARLRQHYKYFLNNFQTRWSDNDQYGHVNNAIYYHYYDTIINHYLTTRCSLVPTSSPSIGLCVHSSSDYFRPVEFPSTLDLALAVTKLGKSSVTYEVGVFESGKEDVCAVGKFVHVFVDRDGRRPVGIDGAIRDGLESLVVEREEEAKL</sequence>
<dbReference type="Gene3D" id="3.10.129.10">
    <property type="entry name" value="Hotdog Thioesterase"/>
    <property type="match status" value="1"/>
</dbReference>
<protein>
    <recommendedName>
        <fullName evidence="5">Thioesterase domain-containing protein</fullName>
    </recommendedName>
</protein>
<accession>A0AAV9XLY0</accession>
<keyword evidence="2" id="KW-0378">Hydrolase</keyword>
<comment type="similarity">
    <text evidence="1">Belongs to the 4-hydroxybenzoyl-CoA thioesterase family.</text>
</comment>
<dbReference type="InterPro" id="IPR029069">
    <property type="entry name" value="HotDog_dom_sf"/>
</dbReference>
<comment type="caution">
    <text evidence="3">The sequence shown here is derived from an EMBL/GenBank/DDBJ whole genome shotgun (WGS) entry which is preliminary data.</text>
</comment>
<dbReference type="AlphaFoldDB" id="A0AAV9XLY0"/>
<dbReference type="CDD" id="cd00586">
    <property type="entry name" value="4HBT"/>
    <property type="match status" value="1"/>
</dbReference>
<reference evidence="3 4" key="1">
    <citation type="submission" date="2019-10" db="EMBL/GenBank/DDBJ databases">
        <authorList>
            <person name="Palmer J.M."/>
        </authorList>
    </citation>
    <scope>NUCLEOTIDE SEQUENCE [LARGE SCALE GENOMIC DNA]</scope>
    <source>
        <strain evidence="3 4">TWF694</strain>
    </source>
</reference>
<dbReference type="GO" id="GO:0047617">
    <property type="term" value="F:fatty acyl-CoA hydrolase activity"/>
    <property type="evidence" value="ECO:0007669"/>
    <property type="project" value="TreeGrafter"/>
</dbReference>
<evidence type="ECO:0000256" key="2">
    <source>
        <dbReference type="ARBA" id="ARBA00022801"/>
    </source>
</evidence>
<dbReference type="SUPFAM" id="SSF54637">
    <property type="entry name" value="Thioesterase/thiol ester dehydrase-isomerase"/>
    <property type="match status" value="1"/>
</dbReference>
<evidence type="ECO:0000256" key="1">
    <source>
        <dbReference type="ARBA" id="ARBA00005953"/>
    </source>
</evidence>
<dbReference type="InterPro" id="IPR050563">
    <property type="entry name" value="4-hydroxybenzoyl-CoA_TE"/>
</dbReference>
<gene>
    <name evidence="3" type="ORF">TWF694_007033</name>
</gene>
<dbReference type="PANTHER" id="PTHR31793:SF27">
    <property type="entry name" value="NOVEL THIOESTERASE SUPERFAMILY DOMAIN AND SAPOSIN A-TYPE DOMAIN CONTAINING PROTEIN (0610012H03RIK)"/>
    <property type="match status" value="1"/>
</dbReference>
<keyword evidence="4" id="KW-1185">Reference proteome</keyword>
<evidence type="ECO:0000313" key="4">
    <source>
        <dbReference type="Proteomes" id="UP001365542"/>
    </source>
</evidence>
<dbReference type="Pfam" id="PF13279">
    <property type="entry name" value="4HBT_2"/>
    <property type="match status" value="1"/>
</dbReference>
<evidence type="ECO:0000313" key="3">
    <source>
        <dbReference type="EMBL" id="KAK6543113.1"/>
    </source>
</evidence>
<organism evidence="3 4">
    <name type="scientific">Orbilia ellipsospora</name>
    <dbReference type="NCBI Taxonomy" id="2528407"/>
    <lineage>
        <taxon>Eukaryota</taxon>
        <taxon>Fungi</taxon>
        <taxon>Dikarya</taxon>
        <taxon>Ascomycota</taxon>
        <taxon>Pezizomycotina</taxon>
        <taxon>Orbiliomycetes</taxon>
        <taxon>Orbiliales</taxon>
        <taxon>Orbiliaceae</taxon>
        <taxon>Orbilia</taxon>
    </lineage>
</organism>
<name>A0AAV9XLY0_9PEZI</name>
<evidence type="ECO:0008006" key="5">
    <source>
        <dbReference type="Google" id="ProtNLM"/>
    </source>
</evidence>
<proteinExistence type="inferred from homology"/>